<dbReference type="SUPFAM" id="SSF55811">
    <property type="entry name" value="Nudix"/>
    <property type="match status" value="1"/>
</dbReference>
<reference evidence="2" key="1">
    <citation type="submission" date="2018-06" db="EMBL/GenBank/DDBJ databases">
        <authorList>
            <person name="Zhirakovskaya E."/>
        </authorList>
    </citation>
    <scope>NUCLEOTIDE SEQUENCE</scope>
</reference>
<gene>
    <name evidence="2" type="ORF">MNBD_BACTEROID03-2001</name>
</gene>
<dbReference type="PANTHER" id="PTHR43736">
    <property type="entry name" value="ADP-RIBOSE PYROPHOSPHATASE"/>
    <property type="match status" value="1"/>
</dbReference>
<evidence type="ECO:0000259" key="1">
    <source>
        <dbReference type="PROSITE" id="PS51462"/>
    </source>
</evidence>
<feature type="domain" description="Nudix hydrolase" evidence="1">
    <location>
        <begin position="67"/>
        <end position="194"/>
    </location>
</feature>
<accession>A0A3B0TH24</accession>
<dbReference type="InterPro" id="IPR059176">
    <property type="entry name" value="UDP-X_N"/>
</dbReference>
<dbReference type="CDD" id="cd18890">
    <property type="entry name" value="NUDIX_CDP-Chase"/>
    <property type="match status" value="1"/>
</dbReference>
<name>A0A3B0TH24_9ZZZZ</name>
<dbReference type="InterPro" id="IPR000086">
    <property type="entry name" value="NUDIX_hydrolase_dom"/>
</dbReference>
<dbReference type="PROSITE" id="PS51462">
    <property type="entry name" value="NUDIX"/>
    <property type="match status" value="1"/>
</dbReference>
<evidence type="ECO:0000313" key="2">
    <source>
        <dbReference type="EMBL" id="VAW17951.1"/>
    </source>
</evidence>
<dbReference type="PANTHER" id="PTHR43736:SF1">
    <property type="entry name" value="DIHYDRONEOPTERIN TRIPHOSPHATE DIPHOSPHATASE"/>
    <property type="match status" value="1"/>
</dbReference>
<dbReference type="Pfam" id="PF00293">
    <property type="entry name" value="NUDIX"/>
    <property type="match status" value="1"/>
</dbReference>
<organism evidence="2">
    <name type="scientific">hydrothermal vent metagenome</name>
    <dbReference type="NCBI Taxonomy" id="652676"/>
    <lineage>
        <taxon>unclassified sequences</taxon>
        <taxon>metagenomes</taxon>
        <taxon>ecological metagenomes</taxon>
    </lineage>
</organism>
<dbReference type="AlphaFoldDB" id="A0A3B0TH24"/>
<dbReference type="Gene3D" id="3.90.79.10">
    <property type="entry name" value="Nucleoside Triphosphate Pyrophosphohydrolase"/>
    <property type="match status" value="1"/>
</dbReference>
<proteinExistence type="predicted"/>
<dbReference type="Pfam" id="PF12535">
    <property type="entry name" value="Nudix_N"/>
    <property type="match status" value="1"/>
</dbReference>
<dbReference type="Gene3D" id="6.10.250.1120">
    <property type="match status" value="1"/>
</dbReference>
<sequence>MKTVRQFELIKRIKALADTGLVYAENEYDKERYEELKEISLRLMADMANQPFEALNTFFLPVTDYPTVKVDVRGFVLNNANEILMAKESIDGKWTIPGGWADVGYSPSGVVVKEIEEETGLKSEAVRMLAVYDKKCHPHPPQPFYVYKLIFLCKIIGGELSHGFDMQGAAFFAIDKLPELSTDRILTSQVKQLYQMVTSGDTNVYFD</sequence>
<dbReference type="InterPro" id="IPR015797">
    <property type="entry name" value="NUDIX_hydrolase-like_dom_sf"/>
</dbReference>
<protein>
    <submittedName>
        <fullName evidence="2">ADP-ribose pyrophosphatase YjhB</fullName>
    </submittedName>
</protein>
<dbReference type="EMBL" id="UOEL01000147">
    <property type="protein sequence ID" value="VAW17951.1"/>
    <property type="molecule type" value="Genomic_DNA"/>
</dbReference>